<dbReference type="EMBL" id="JACBZO010000001">
    <property type="protein sequence ID" value="NYI42801.1"/>
    <property type="molecule type" value="Genomic_DNA"/>
</dbReference>
<organism evidence="1 2">
    <name type="scientific">Demequina lutea</name>
    <dbReference type="NCBI Taxonomy" id="431489"/>
    <lineage>
        <taxon>Bacteria</taxon>
        <taxon>Bacillati</taxon>
        <taxon>Actinomycetota</taxon>
        <taxon>Actinomycetes</taxon>
        <taxon>Micrococcales</taxon>
        <taxon>Demequinaceae</taxon>
        <taxon>Demequina</taxon>
    </lineage>
</organism>
<dbReference type="AlphaFoldDB" id="A0A7Y9ZCY3"/>
<gene>
    <name evidence="1" type="ORF">BKA03_002920</name>
</gene>
<proteinExistence type="predicted"/>
<dbReference type="RefSeq" id="WP_152649550.1">
    <property type="nucleotide sequence ID" value="NZ_BBRC01000006.1"/>
</dbReference>
<keyword evidence="2" id="KW-1185">Reference proteome</keyword>
<sequence>MPDVYYPTGATWRATPDILIGDSLVIEVDHPAELHGGSTHEEGFPAADLQRDDVYRAAGLTVIRVRLRGLAPVADSINFVRSNYTRAVATAVITCARQIVDGADPASFASVTVVD</sequence>
<name>A0A7Y9ZCY3_9MICO</name>
<protein>
    <submittedName>
        <fullName evidence="1">Uncharacterized protein</fullName>
    </submittedName>
</protein>
<reference evidence="1 2" key="1">
    <citation type="submission" date="2020-07" db="EMBL/GenBank/DDBJ databases">
        <title>Sequencing the genomes of 1000 actinobacteria strains.</title>
        <authorList>
            <person name="Klenk H.-P."/>
        </authorList>
    </citation>
    <scope>NUCLEOTIDE SEQUENCE [LARGE SCALE GENOMIC DNA]</scope>
    <source>
        <strain evidence="1 2">DSM 19970</strain>
    </source>
</reference>
<comment type="caution">
    <text evidence="1">The sequence shown here is derived from an EMBL/GenBank/DDBJ whole genome shotgun (WGS) entry which is preliminary data.</text>
</comment>
<dbReference type="Proteomes" id="UP000547973">
    <property type="component" value="Unassembled WGS sequence"/>
</dbReference>
<evidence type="ECO:0000313" key="1">
    <source>
        <dbReference type="EMBL" id="NYI42801.1"/>
    </source>
</evidence>
<accession>A0A7Y9ZCY3</accession>
<dbReference type="OrthoDB" id="5111079at2"/>
<evidence type="ECO:0000313" key="2">
    <source>
        <dbReference type="Proteomes" id="UP000547973"/>
    </source>
</evidence>